<protein>
    <submittedName>
        <fullName evidence="1">Uncharacterized protein</fullName>
    </submittedName>
</protein>
<dbReference type="Proteomes" id="UP001066276">
    <property type="component" value="Chromosome 3_2"/>
</dbReference>
<evidence type="ECO:0000313" key="2">
    <source>
        <dbReference type="Proteomes" id="UP001066276"/>
    </source>
</evidence>
<evidence type="ECO:0000313" key="1">
    <source>
        <dbReference type="EMBL" id="KAJ1182291.1"/>
    </source>
</evidence>
<comment type="caution">
    <text evidence="1">The sequence shown here is derived from an EMBL/GenBank/DDBJ whole genome shotgun (WGS) entry which is preliminary data.</text>
</comment>
<dbReference type="EMBL" id="JANPWB010000006">
    <property type="protein sequence ID" value="KAJ1182291.1"/>
    <property type="molecule type" value="Genomic_DNA"/>
</dbReference>
<dbReference type="AlphaFoldDB" id="A0AAV7U1K9"/>
<organism evidence="1 2">
    <name type="scientific">Pleurodeles waltl</name>
    <name type="common">Iberian ribbed newt</name>
    <dbReference type="NCBI Taxonomy" id="8319"/>
    <lineage>
        <taxon>Eukaryota</taxon>
        <taxon>Metazoa</taxon>
        <taxon>Chordata</taxon>
        <taxon>Craniata</taxon>
        <taxon>Vertebrata</taxon>
        <taxon>Euteleostomi</taxon>
        <taxon>Amphibia</taxon>
        <taxon>Batrachia</taxon>
        <taxon>Caudata</taxon>
        <taxon>Salamandroidea</taxon>
        <taxon>Salamandridae</taxon>
        <taxon>Pleurodelinae</taxon>
        <taxon>Pleurodeles</taxon>
    </lineage>
</organism>
<name>A0AAV7U1K9_PLEWA</name>
<proteinExistence type="predicted"/>
<accession>A0AAV7U1K9</accession>
<keyword evidence="2" id="KW-1185">Reference proteome</keyword>
<reference evidence="1" key="1">
    <citation type="journal article" date="2022" name="bioRxiv">
        <title>Sequencing and chromosome-scale assembly of the giantPleurodeles waltlgenome.</title>
        <authorList>
            <person name="Brown T."/>
            <person name="Elewa A."/>
            <person name="Iarovenko S."/>
            <person name="Subramanian E."/>
            <person name="Araus A.J."/>
            <person name="Petzold A."/>
            <person name="Susuki M."/>
            <person name="Suzuki K.-i.T."/>
            <person name="Hayashi T."/>
            <person name="Toyoda A."/>
            <person name="Oliveira C."/>
            <person name="Osipova E."/>
            <person name="Leigh N.D."/>
            <person name="Simon A."/>
            <person name="Yun M.H."/>
        </authorList>
    </citation>
    <scope>NUCLEOTIDE SEQUENCE</scope>
    <source>
        <strain evidence="1">20211129_DDA</strain>
        <tissue evidence="1">Liver</tissue>
    </source>
</reference>
<sequence length="136" mass="15230">MDISAHGTPPLMGHYEIRNSTGHLQKIGETPPLIINQRDFMESAIQPDMIKQMDVLEHGTPPLIINQSDIMECVTQPEVIEHMDALECGTPPLMARYESGNTTGHLQANGRSGMRNSTTYLQPKGHYGIHYIIRHD</sequence>
<gene>
    <name evidence="1" type="ORF">NDU88_007483</name>
</gene>